<evidence type="ECO:0000256" key="1">
    <source>
        <dbReference type="ARBA" id="ARBA00001420"/>
    </source>
</evidence>
<organism evidence="7 8">
    <name type="scientific">Tectimicrobiota bacterium</name>
    <dbReference type="NCBI Taxonomy" id="2528274"/>
    <lineage>
        <taxon>Bacteria</taxon>
        <taxon>Pseudomonadati</taxon>
        <taxon>Nitrospinota/Tectimicrobiota group</taxon>
        <taxon>Candidatus Tectimicrobiota</taxon>
    </lineage>
</organism>
<dbReference type="CDD" id="cd14485">
    <property type="entry name" value="mltA_like_LT_A"/>
    <property type="match status" value="1"/>
</dbReference>
<gene>
    <name evidence="7" type="ORF">FJZ47_01515</name>
</gene>
<dbReference type="SUPFAM" id="SSF50685">
    <property type="entry name" value="Barwin-like endoglucanases"/>
    <property type="match status" value="1"/>
</dbReference>
<dbReference type="PANTHER" id="PTHR30124:SF0">
    <property type="entry name" value="MEMBRANE-BOUND LYTIC MUREIN TRANSGLYCOSYLASE A"/>
    <property type="match status" value="1"/>
</dbReference>
<dbReference type="GO" id="GO:0004553">
    <property type="term" value="F:hydrolase activity, hydrolyzing O-glycosyl compounds"/>
    <property type="evidence" value="ECO:0007669"/>
    <property type="project" value="InterPro"/>
</dbReference>
<evidence type="ECO:0000313" key="7">
    <source>
        <dbReference type="EMBL" id="MBM3222471.1"/>
    </source>
</evidence>
<dbReference type="PANTHER" id="PTHR30124">
    <property type="entry name" value="MEMBRANE-BOUND LYTIC MUREIN TRANSGLYCOSYLASE A"/>
    <property type="match status" value="1"/>
</dbReference>
<dbReference type="Pfam" id="PF03562">
    <property type="entry name" value="MltA"/>
    <property type="match status" value="1"/>
</dbReference>
<evidence type="ECO:0000256" key="5">
    <source>
        <dbReference type="ARBA" id="ARBA00030918"/>
    </source>
</evidence>
<dbReference type="InterPro" id="IPR026044">
    <property type="entry name" value="MltA"/>
</dbReference>
<dbReference type="GO" id="GO:0008933">
    <property type="term" value="F:peptidoglycan lytic transglycosylase activity"/>
    <property type="evidence" value="ECO:0007669"/>
    <property type="project" value="TreeGrafter"/>
</dbReference>
<dbReference type="GO" id="GO:0019867">
    <property type="term" value="C:outer membrane"/>
    <property type="evidence" value="ECO:0007669"/>
    <property type="project" value="InterPro"/>
</dbReference>
<dbReference type="Proteomes" id="UP000712673">
    <property type="component" value="Unassembled WGS sequence"/>
</dbReference>
<dbReference type="SMART" id="SM00925">
    <property type="entry name" value="MltA"/>
    <property type="match status" value="1"/>
</dbReference>
<dbReference type="GO" id="GO:0009253">
    <property type="term" value="P:peptidoglycan catabolic process"/>
    <property type="evidence" value="ECO:0007669"/>
    <property type="project" value="TreeGrafter"/>
</dbReference>
<feature type="domain" description="Lytic transglycosylase MltA" evidence="6">
    <location>
        <begin position="119"/>
        <end position="262"/>
    </location>
</feature>
<dbReference type="CDD" id="cd14668">
    <property type="entry name" value="mlta_B"/>
    <property type="match status" value="1"/>
</dbReference>
<accession>A0A937VWT5</accession>
<dbReference type="GO" id="GO:0071555">
    <property type="term" value="P:cell wall organization"/>
    <property type="evidence" value="ECO:0007669"/>
    <property type="project" value="UniProtKB-KW"/>
</dbReference>
<dbReference type="Pfam" id="PF06725">
    <property type="entry name" value="3D"/>
    <property type="match status" value="1"/>
</dbReference>
<comment type="caution">
    <text evidence="7">The sequence shown here is derived from an EMBL/GenBank/DDBJ whole genome shotgun (WGS) entry which is preliminary data.</text>
</comment>
<dbReference type="InterPro" id="IPR036908">
    <property type="entry name" value="RlpA-like_sf"/>
</dbReference>
<name>A0A937VWT5_UNCTE</name>
<keyword evidence="4" id="KW-0961">Cell wall biogenesis/degradation</keyword>
<evidence type="ECO:0000259" key="6">
    <source>
        <dbReference type="SMART" id="SM00925"/>
    </source>
</evidence>
<reference evidence="7" key="1">
    <citation type="submission" date="2019-03" db="EMBL/GenBank/DDBJ databases">
        <title>Lake Tanganyika Metagenome-Assembled Genomes (MAGs).</title>
        <authorList>
            <person name="Tran P."/>
        </authorList>
    </citation>
    <scope>NUCLEOTIDE SEQUENCE</scope>
    <source>
        <strain evidence="7">K_DeepCast_65m_m2_066</strain>
    </source>
</reference>
<dbReference type="AlphaFoldDB" id="A0A937VWT5"/>
<evidence type="ECO:0000313" key="8">
    <source>
        <dbReference type="Proteomes" id="UP000712673"/>
    </source>
</evidence>
<sequence length="366" mass="40879">QRGVPPPALSPPVPPAFWLSRTGPLPLLDDLDQESLRQALQRSLEYARRLPPDRPLAFGDTQIPASRLLQTLEAFQQALSLSPTPEALQRTLQERFEVVQSPGRDAQGDVLFTGYYEIELEGSPVASVQFPYPVYKRPPDLADTEAARSASGRVYYTRREIDVEGRLRGRGLELYWLRNPVDGFFLHVQGSGQIRLPDGRIQRVSYAASNGHPYTSIGRILLDEGRIPRAAMSLQGLRRYFRERPEEVTRVLYQNARYVFFRPVAHAPQGNLGVTLVPGRSIATDQRVFPAGGVAFVQMQQPVWNAEGTILTWKPATRFVFNHDTGSAITGPGRVDLFWGNGAKAEVAAGHMQHSGQLFFLLKRTP</sequence>
<feature type="non-terminal residue" evidence="7">
    <location>
        <position position="1"/>
    </location>
</feature>
<dbReference type="GO" id="GO:0009254">
    <property type="term" value="P:peptidoglycan turnover"/>
    <property type="evidence" value="ECO:0007669"/>
    <property type="project" value="InterPro"/>
</dbReference>
<evidence type="ECO:0000256" key="4">
    <source>
        <dbReference type="ARBA" id="ARBA00023316"/>
    </source>
</evidence>
<evidence type="ECO:0000256" key="3">
    <source>
        <dbReference type="ARBA" id="ARBA00023239"/>
    </source>
</evidence>
<dbReference type="Gene3D" id="2.40.40.10">
    <property type="entry name" value="RlpA-like domain"/>
    <property type="match status" value="1"/>
</dbReference>
<proteinExistence type="predicted"/>
<protein>
    <recommendedName>
        <fullName evidence="2">peptidoglycan lytic exotransglycosylase</fullName>
        <ecNumber evidence="2">4.2.2.n1</ecNumber>
    </recommendedName>
    <alternativeName>
        <fullName evidence="5">Murein hydrolase A</fullName>
    </alternativeName>
</protein>
<dbReference type="Gene3D" id="2.40.240.50">
    <property type="entry name" value="Barwin-like endoglucanases"/>
    <property type="match status" value="1"/>
</dbReference>
<dbReference type="InterPro" id="IPR010611">
    <property type="entry name" value="3D_dom"/>
</dbReference>
<comment type="catalytic activity">
    <reaction evidence="1">
        <text>Exolytic cleavage of the (1-&gt;4)-beta-glycosidic linkage between N-acetylmuramic acid (MurNAc) and N-acetylglucosamine (GlcNAc) residues in peptidoglycan, from either the reducing or the non-reducing ends of the peptidoglycan chains, with concomitant formation of a 1,6-anhydrobond in the MurNAc residue.</text>
        <dbReference type="EC" id="4.2.2.n1"/>
    </reaction>
</comment>
<keyword evidence="3" id="KW-0456">Lyase</keyword>
<dbReference type="InterPro" id="IPR005300">
    <property type="entry name" value="MltA_B"/>
</dbReference>
<dbReference type="EC" id="4.2.2.n1" evidence="2"/>
<dbReference type="PIRSF" id="PIRSF019422">
    <property type="entry name" value="MltA"/>
    <property type="match status" value="1"/>
</dbReference>
<evidence type="ECO:0000256" key="2">
    <source>
        <dbReference type="ARBA" id="ARBA00012587"/>
    </source>
</evidence>
<dbReference type="EMBL" id="VGLS01000023">
    <property type="protein sequence ID" value="MBM3222471.1"/>
    <property type="molecule type" value="Genomic_DNA"/>
</dbReference>